<evidence type="ECO:0000313" key="2">
    <source>
        <dbReference type="Proteomes" id="UP000256329"/>
    </source>
</evidence>
<protein>
    <submittedName>
        <fullName evidence="1">Uncharacterized protein</fullName>
    </submittedName>
</protein>
<dbReference type="Proteomes" id="UP000256329">
    <property type="component" value="Unassembled WGS sequence"/>
</dbReference>
<comment type="caution">
    <text evidence="1">The sequence shown here is derived from an EMBL/GenBank/DDBJ whole genome shotgun (WGS) entry which is preliminary data.</text>
</comment>
<reference evidence="1 2" key="1">
    <citation type="submission" date="2018-08" db="EMBL/GenBank/DDBJ databases">
        <title>Form III RuBisCO-mediated autotrophy in Thermodesulfobium bacteria.</title>
        <authorList>
            <person name="Toshchakov S.V."/>
            <person name="Kublanov I.V."/>
            <person name="Frolov E."/>
            <person name="Bonch-Osmolovskaya E.A."/>
            <person name="Tourova T.P."/>
            <person name="Chernych N.A."/>
            <person name="Lebedinsky A.V."/>
        </authorList>
    </citation>
    <scope>NUCLEOTIDE SEQUENCE [LARGE SCALE GENOMIC DNA]</scope>
    <source>
        <strain evidence="1 2">SR</strain>
    </source>
</reference>
<dbReference type="EMBL" id="QSLN01000011">
    <property type="protein sequence ID" value="RDV82357.1"/>
    <property type="molecule type" value="Genomic_DNA"/>
</dbReference>
<keyword evidence="2" id="KW-1185">Reference proteome</keyword>
<name>A0A3D8P2C5_9THEO</name>
<dbReference type="AlphaFoldDB" id="A0A3D8P2C5"/>
<evidence type="ECO:0000313" key="1">
    <source>
        <dbReference type="EMBL" id="RDV82357.1"/>
    </source>
</evidence>
<organism evidence="1 2">
    <name type="scientific">Ammonifex thiophilus</name>
    <dbReference type="NCBI Taxonomy" id="444093"/>
    <lineage>
        <taxon>Bacteria</taxon>
        <taxon>Bacillati</taxon>
        <taxon>Bacillota</taxon>
        <taxon>Clostridia</taxon>
        <taxon>Thermoanaerobacterales</taxon>
        <taxon>Thermoanaerobacteraceae</taxon>
        <taxon>Ammonifex</taxon>
    </lineage>
</organism>
<gene>
    <name evidence="1" type="ORF">DXX99_07905</name>
</gene>
<proteinExistence type="predicted"/>
<sequence length="85" mass="9656">MKGHLVRDPEFAKEYEALEREFRRLAESIRQCLKEEPSEEEAEELYLTALAARRLAGQLGAPEGRLLSTGEVASRLGLGRKRSER</sequence>
<accession>A0A3D8P2C5</accession>